<keyword evidence="2" id="KW-1185">Reference proteome</keyword>
<dbReference type="EMBL" id="OBMQ01000006">
    <property type="protein sequence ID" value="SOC11265.1"/>
    <property type="molecule type" value="Genomic_DNA"/>
</dbReference>
<evidence type="ECO:0000313" key="2">
    <source>
        <dbReference type="Proteomes" id="UP000219636"/>
    </source>
</evidence>
<organism evidence="1 2">
    <name type="scientific">Ureibacillus xyleni</name>
    <dbReference type="NCBI Taxonomy" id="614648"/>
    <lineage>
        <taxon>Bacteria</taxon>
        <taxon>Bacillati</taxon>
        <taxon>Bacillota</taxon>
        <taxon>Bacilli</taxon>
        <taxon>Bacillales</taxon>
        <taxon>Caryophanaceae</taxon>
        <taxon>Ureibacillus</taxon>
    </lineage>
</organism>
<name>A0A285ST97_9BACL</name>
<dbReference type="OrthoDB" id="8451229at2"/>
<proteinExistence type="predicted"/>
<evidence type="ECO:0000313" key="1">
    <source>
        <dbReference type="EMBL" id="SOC11265.1"/>
    </source>
</evidence>
<dbReference type="RefSeq" id="WP_097073614.1">
    <property type="nucleotide sequence ID" value="NZ_OBMQ01000006.1"/>
</dbReference>
<dbReference type="AlphaFoldDB" id="A0A285ST97"/>
<reference evidence="2" key="1">
    <citation type="submission" date="2017-08" db="EMBL/GenBank/DDBJ databases">
        <authorList>
            <person name="Varghese N."/>
            <person name="Submissions S."/>
        </authorList>
    </citation>
    <scope>NUCLEOTIDE SEQUENCE [LARGE SCALE GENOMIC DNA]</scope>
    <source>
        <strain evidence="2">JC22</strain>
    </source>
</reference>
<dbReference type="Proteomes" id="UP000219636">
    <property type="component" value="Unassembled WGS sequence"/>
</dbReference>
<gene>
    <name evidence="1" type="ORF">SAMN05880501_106114</name>
</gene>
<sequence length="120" mass="13964">MNIEGKIKNLFQVIIDETKNNNDFAEKISCVFTESKPVQVHKNKRKPALFHPIIILDEKGEEALLHSLNKLDIDQLKDIVAEYGMDPAKKVMRWKKKEKFVAHIIEVSHNRLKKGNAFRE</sequence>
<accession>A0A285ST97</accession>
<protein>
    <submittedName>
        <fullName evidence="1">Uncharacterized protein</fullName>
    </submittedName>
</protein>